<evidence type="ECO:0000256" key="11">
    <source>
        <dbReference type="PROSITE-ProRule" id="PRU10040"/>
    </source>
</evidence>
<dbReference type="EC" id="3.1.1.11" evidence="4 12"/>
<evidence type="ECO:0000256" key="7">
    <source>
        <dbReference type="ARBA" id="ARBA00023157"/>
    </source>
</evidence>
<dbReference type="Pfam" id="PF01095">
    <property type="entry name" value="Pectinesterase"/>
    <property type="match status" value="1"/>
</dbReference>
<dbReference type="OrthoDB" id="2019149at2759"/>
<dbReference type="InterPro" id="IPR000070">
    <property type="entry name" value="Pectinesterase_cat"/>
</dbReference>
<feature type="transmembrane region" description="Helical" evidence="13">
    <location>
        <begin position="27"/>
        <end position="49"/>
    </location>
</feature>
<evidence type="ECO:0000256" key="5">
    <source>
        <dbReference type="ARBA" id="ARBA00022801"/>
    </source>
</evidence>
<keyword evidence="13" id="KW-0472">Membrane</keyword>
<evidence type="ECO:0000256" key="6">
    <source>
        <dbReference type="ARBA" id="ARBA00023085"/>
    </source>
</evidence>
<feature type="domain" description="Pectinesterase inhibitor" evidence="14">
    <location>
        <begin position="68"/>
        <end position="221"/>
    </location>
</feature>
<comment type="function">
    <text evidence="10">Acts in the modification of cell walls via demethylesterification of cell wall pectin.</text>
</comment>
<dbReference type="KEGG" id="atr:18423912"/>
<comment type="similarity">
    <text evidence="3">In the C-terminal section; belongs to the pectinesterase family.</text>
</comment>
<evidence type="ECO:0000256" key="12">
    <source>
        <dbReference type="RuleBase" id="RU000589"/>
    </source>
</evidence>
<dbReference type="Pfam" id="PF04043">
    <property type="entry name" value="PMEI"/>
    <property type="match status" value="1"/>
</dbReference>
<gene>
    <name evidence="15" type="ORF">AMTR_s00129p00028250</name>
</gene>
<dbReference type="InterPro" id="IPR033131">
    <property type="entry name" value="Pectinesterase_Asp_AS"/>
</dbReference>
<evidence type="ECO:0000256" key="9">
    <source>
        <dbReference type="ARBA" id="ARBA00047928"/>
    </source>
</evidence>
<evidence type="ECO:0000256" key="13">
    <source>
        <dbReference type="SAM" id="Phobius"/>
    </source>
</evidence>
<dbReference type="InterPro" id="IPR012334">
    <property type="entry name" value="Pectin_lyas_fold"/>
</dbReference>
<name>W1NL91_AMBTC</name>
<dbReference type="SMART" id="SM00856">
    <property type="entry name" value="PMEI"/>
    <property type="match status" value="1"/>
</dbReference>
<keyword evidence="7" id="KW-1015">Disulfide bond</keyword>
<dbReference type="UniPathway" id="UPA00545">
    <property type="reaction ID" value="UER00823"/>
</dbReference>
<reference evidence="16" key="1">
    <citation type="journal article" date="2013" name="Science">
        <title>The Amborella genome and the evolution of flowering plants.</title>
        <authorList>
            <consortium name="Amborella Genome Project"/>
        </authorList>
    </citation>
    <scope>NUCLEOTIDE SEQUENCE [LARGE SCALE GENOMIC DNA]</scope>
</reference>
<proteinExistence type="inferred from homology"/>
<dbReference type="SUPFAM" id="SSF101148">
    <property type="entry name" value="Plant invertase/pectin methylesterase inhibitor"/>
    <property type="match status" value="1"/>
</dbReference>
<dbReference type="HOGENOM" id="CLU_012243_9_1_1"/>
<dbReference type="CDD" id="cd15798">
    <property type="entry name" value="PMEI-like_3"/>
    <property type="match status" value="1"/>
</dbReference>
<dbReference type="PANTHER" id="PTHR31707">
    <property type="entry name" value="PECTINESTERASE"/>
    <property type="match status" value="1"/>
</dbReference>
<evidence type="ECO:0000256" key="4">
    <source>
        <dbReference type="ARBA" id="ARBA00013229"/>
    </source>
</evidence>
<dbReference type="EMBL" id="KI397331">
    <property type="protein sequence ID" value="ERM95990.1"/>
    <property type="molecule type" value="Genomic_DNA"/>
</dbReference>
<dbReference type="Gene3D" id="1.20.140.40">
    <property type="entry name" value="Invertase/pectin methylesterase inhibitor family protein"/>
    <property type="match status" value="1"/>
</dbReference>
<dbReference type="GO" id="GO:0046910">
    <property type="term" value="F:pectinesterase inhibitor activity"/>
    <property type="evidence" value="ECO:0000318"/>
    <property type="project" value="GO_Central"/>
</dbReference>
<dbReference type="Gene3D" id="2.160.20.10">
    <property type="entry name" value="Single-stranded right-handed beta-helix, Pectin lyase-like"/>
    <property type="match status" value="1"/>
</dbReference>
<dbReference type="GO" id="GO:0042545">
    <property type="term" value="P:cell wall modification"/>
    <property type="evidence" value="ECO:0007669"/>
    <property type="project" value="UniProtKB-UniRule"/>
</dbReference>
<dbReference type="OMA" id="HAEPWIK"/>
<feature type="active site" evidence="11">
    <location>
        <position position="426"/>
    </location>
</feature>
<dbReference type="Proteomes" id="UP000017836">
    <property type="component" value="Unassembled WGS sequence"/>
</dbReference>
<accession>W1NL91</accession>
<dbReference type="InterPro" id="IPR006501">
    <property type="entry name" value="Pectinesterase_inhib_dom"/>
</dbReference>
<keyword evidence="13" id="KW-1133">Transmembrane helix</keyword>
<comment type="similarity">
    <text evidence="2">In the N-terminal section; belongs to the PMEI family.</text>
</comment>
<dbReference type="GO" id="GO:0030599">
    <property type="term" value="F:pectinesterase activity"/>
    <property type="evidence" value="ECO:0000318"/>
    <property type="project" value="GO_Central"/>
</dbReference>
<organism evidence="15 16">
    <name type="scientific">Amborella trichopoda</name>
    <dbReference type="NCBI Taxonomy" id="13333"/>
    <lineage>
        <taxon>Eukaryota</taxon>
        <taxon>Viridiplantae</taxon>
        <taxon>Streptophyta</taxon>
        <taxon>Embryophyta</taxon>
        <taxon>Tracheophyta</taxon>
        <taxon>Spermatophyta</taxon>
        <taxon>Magnoliopsida</taxon>
        <taxon>Amborellales</taxon>
        <taxon>Amborellaceae</taxon>
        <taxon>Amborella</taxon>
    </lineage>
</organism>
<dbReference type="PROSITE" id="PS00503">
    <property type="entry name" value="PECTINESTERASE_2"/>
    <property type="match status" value="1"/>
</dbReference>
<protein>
    <recommendedName>
        <fullName evidence="4 12">Pectinesterase</fullName>
        <ecNumber evidence="4 12">3.1.1.11</ecNumber>
    </recommendedName>
</protein>
<dbReference type="FunFam" id="2.160.20.10:FF:000001">
    <property type="entry name" value="Pectinesterase"/>
    <property type="match status" value="1"/>
</dbReference>
<evidence type="ECO:0000256" key="1">
    <source>
        <dbReference type="ARBA" id="ARBA00005184"/>
    </source>
</evidence>
<sequence length="592" mass="65228">MGVFQDYGHLTERGRVERQKRNKQKRVIVALTSAFAALALIIIAAFAVVSLNKHPEKAQEHQPVKISTSMKAIKSICSPTDYQEACVSSLSSAIKSNSSLTGPEDLIKAAIKVAKKEVIKAFDHASKLRKNARSQMEKEALSNCKELLSYAMDELDETFSGVSVAGLKDLATVSQDLKNWLSAVLTYQETCLNGLEDSNAKSDMAEAMKMATQLTSNSLAIITEASSVLSILKVPGFSRRLLSKENHFSEGKGGFPSWFPAGERRLLAMQEMTPNVAVAKDGSGDFRTITEALSKLPPAKERNGRYVIYIKAGVYDEQVTVTKEMVNVTMYGDGSRKTIITGSKNFIDGTPTFKTATFAAIGDDFMAKAIGFRNTAGAAKHQAVALRVQSDRAVFLNCRMDGNQDTLYAHAHRQYYRSCVITGTIDFIFGNAAAVFQNCQIVVRQPLPNQQNIITAQGRTDKRETTGVVIHKCKILPDKKLVAGSSTAKTRSYLGRPWKQYSRTVYMESTIGGFIEPEGWMPWDGDFALDTLFYGEYMNQGPGATLTKRVNWKGYRVLKSKEEAMAFTVDKFIQGGEWIKATGTAVRLGFFS</sequence>
<keyword evidence="16" id="KW-1185">Reference proteome</keyword>
<dbReference type="Gramene" id="ERM95990">
    <property type="protein sequence ID" value="ERM95990"/>
    <property type="gene ID" value="AMTR_s00129p00028250"/>
</dbReference>
<dbReference type="AlphaFoldDB" id="W1NL91"/>
<comment type="catalytic activity">
    <reaction evidence="9 12">
        <text>[(1-&gt;4)-alpha-D-galacturonosyl methyl ester](n) + n H2O = [(1-&gt;4)-alpha-D-galacturonosyl](n) + n methanol + n H(+)</text>
        <dbReference type="Rhea" id="RHEA:22380"/>
        <dbReference type="Rhea" id="RHEA-COMP:14570"/>
        <dbReference type="Rhea" id="RHEA-COMP:14573"/>
        <dbReference type="ChEBI" id="CHEBI:15377"/>
        <dbReference type="ChEBI" id="CHEBI:15378"/>
        <dbReference type="ChEBI" id="CHEBI:17790"/>
        <dbReference type="ChEBI" id="CHEBI:140522"/>
        <dbReference type="ChEBI" id="CHEBI:140523"/>
        <dbReference type="EC" id="3.1.1.11"/>
    </reaction>
</comment>
<comment type="pathway">
    <text evidence="1 12">Glycan metabolism; pectin degradation; 2-dehydro-3-deoxy-D-gluconate from pectin: step 1/5.</text>
</comment>
<dbReference type="NCBIfam" id="TIGR01614">
    <property type="entry name" value="PME_inhib"/>
    <property type="match status" value="1"/>
</dbReference>
<keyword evidence="6 12" id="KW-0063">Aspartyl esterase</keyword>
<keyword evidence="8" id="KW-0325">Glycoprotein</keyword>
<evidence type="ECO:0000313" key="16">
    <source>
        <dbReference type="Proteomes" id="UP000017836"/>
    </source>
</evidence>
<evidence type="ECO:0000256" key="10">
    <source>
        <dbReference type="ARBA" id="ARBA00057335"/>
    </source>
</evidence>
<keyword evidence="13" id="KW-0812">Transmembrane</keyword>
<dbReference type="InterPro" id="IPR011050">
    <property type="entry name" value="Pectin_lyase_fold/virulence"/>
</dbReference>
<evidence type="ECO:0000256" key="8">
    <source>
        <dbReference type="ARBA" id="ARBA00023180"/>
    </source>
</evidence>
<evidence type="ECO:0000259" key="14">
    <source>
        <dbReference type="SMART" id="SM00856"/>
    </source>
</evidence>
<evidence type="ECO:0000256" key="2">
    <source>
        <dbReference type="ARBA" id="ARBA00006027"/>
    </source>
</evidence>
<keyword evidence="5 12" id="KW-0378">Hydrolase</keyword>
<dbReference type="STRING" id="13333.W1NL91"/>
<dbReference type="eggNOG" id="ENOG502QVHM">
    <property type="taxonomic scope" value="Eukaryota"/>
</dbReference>
<dbReference type="FunFam" id="1.20.140.40:FF:000001">
    <property type="entry name" value="Pectinesterase"/>
    <property type="match status" value="1"/>
</dbReference>
<evidence type="ECO:0000256" key="3">
    <source>
        <dbReference type="ARBA" id="ARBA00007786"/>
    </source>
</evidence>
<dbReference type="InterPro" id="IPR035513">
    <property type="entry name" value="Invertase/methylesterase_inhib"/>
</dbReference>
<dbReference type="SUPFAM" id="SSF51126">
    <property type="entry name" value="Pectin lyase-like"/>
    <property type="match status" value="1"/>
</dbReference>
<dbReference type="GO" id="GO:0045490">
    <property type="term" value="P:pectin catabolic process"/>
    <property type="evidence" value="ECO:0007669"/>
    <property type="project" value="UniProtKB-UniRule"/>
</dbReference>
<evidence type="ECO:0000313" key="15">
    <source>
        <dbReference type="EMBL" id="ERM95990.1"/>
    </source>
</evidence>